<accession>A0AAD9YHE2</accession>
<name>A0AAD9YHE2_COLKA</name>
<evidence type="ECO:0008006" key="4">
    <source>
        <dbReference type="Google" id="ProtNLM"/>
    </source>
</evidence>
<evidence type="ECO:0000313" key="2">
    <source>
        <dbReference type="EMBL" id="KAK2764686.1"/>
    </source>
</evidence>
<sequence length="131" mass="14326">MKFHSLLFLALGATAAPAPAPAPEPAPAVVGPTVPAQRLLCSGLWTGNDLGWGDIKWAMENRRDELQLKAGWWNEANADCTSTDGRNIAQKGIWITYNHQRSEKAVTALKYNEKIVCTPQSSWHLKCNPSG</sequence>
<proteinExistence type="predicted"/>
<dbReference type="EMBL" id="VYYT01000135">
    <property type="protein sequence ID" value="KAK2764686.1"/>
    <property type="molecule type" value="Genomic_DNA"/>
</dbReference>
<dbReference type="AlphaFoldDB" id="A0AAD9YHE2"/>
<keyword evidence="1" id="KW-0732">Signal</keyword>
<evidence type="ECO:0000313" key="3">
    <source>
        <dbReference type="Proteomes" id="UP001281614"/>
    </source>
</evidence>
<organism evidence="2 3">
    <name type="scientific">Colletotrichum kahawae</name>
    <name type="common">Coffee berry disease fungus</name>
    <dbReference type="NCBI Taxonomy" id="34407"/>
    <lineage>
        <taxon>Eukaryota</taxon>
        <taxon>Fungi</taxon>
        <taxon>Dikarya</taxon>
        <taxon>Ascomycota</taxon>
        <taxon>Pezizomycotina</taxon>
        <taxon>Sordariomycetes</taxon>
        <taxon>Hypocreomycetidae</taxon>
        <taxon>Glomerellales</taxon>
        <taxon>Glomerellaceae</taxon>
        <taxon>Colletotrichum</taxon>
        <taxon>Colletotrichum gloeosporioides species complex</taxon>
    </lineage>
</organism>
<reference evidence="2" key="1">
    <citation type="submission" date="2023-02" db="EMBL/GenBank/DDBJ databases">
        <title>Colletotrichum kahawae CIFC_Que2 genome sequencing and assembly.</title>
        <authorList>
            <person name="Baroncelli R."/>
        </authorList>
    </citation>
    <scope>NUCLEOTIDE SEQUENCE</scope>
    <source>
        <strain evidence="2">CIFC_Que2</strain>
    </source>
</reference>
<protein>
    <recommendedName>
        <fullName evidence="4">Secreted protein</fullName>
    </recommendedName>
</protein>
<comment type="caution">
    <text evidence="2">The sequence shown here is derived from an EMBL/GenBank/DDBJ whole genome shotgun (WGS) entry which is preliminary data.</text>
</comment>
<dbReference type="Proteomes" id="UP001281614">
    <property type="component" value="Unassembled WGS sequence"/>
</dbReference>
<feature type="signal peptide" evidence="1">
    <location>
        <begin position="1"/>
        <end position="15"/>
    </location>
</feature>
<evidence type="ECO:0000256" key="1">
    <source>
        <dbReference type="SAM" id="SignalP"/>
    </source>
</evidence>
<feature type="chain" id="PRO_5042232187" description="Secreted protein" evidence="1">
    <location>
        <begin position="16"/>
        <end position="131"/>
    </location>
</feature>
<gene>
    <name evidence="2" type="ORF">CKAH01_04851</name>
</gene>
<keyword evidence="3" id="KW-1185">Reference proteome</keyword>